<reference evidence="2" key="1">
    <citation type="journal article" date="2019" name="Int. J. Syst. Evol. Microbiol.">
        <title>The Global Catalogue of Microorganisms (GCM) 10K type strain sequencing project: providing services to taxonomists for standard genome sequencing and annotation.</title>
        <authorList>
            <consortium name="The Broad Institute Genomics Platform"/>
            <consortium name="The Broad Institute Genome Sequencing Center for Infectious Disease"/>
            <person name="Wu L."/>
            <person name="Ma J."/>
        </authorList>
    </citation>
    <scope>NUCLEOTIDE SEQUENCE [LARGE SCALE GENOMIC DNA]</scope>
    <source>
        <strain evidence="2">CECT 7798</strain>
    </source>
</reference>
<gene>
    <name evidence="1" type="ORF">ACFONJ_05120</name>
</gene>
<comment type="caution">
    <text evidence="1">The sequence shown here is derived from an EMBL/GenBank/DDBJ whole genome shotgun (WGS) entry which is preliminary data.</text>
</comment>
<protein>
    <recommendedName>
        <fullName evidence="3">GLPGLI family protein</fullName>
    </recommendedName>
</protein>
<accession>A0ABV7XSM5</accession>
<evidence type="ECO:0008006" key="3">
    <source>
        <dbReference type="Google" id="ProtNLM"/>
    </source>
</evidence>
<evidence type="ECO:0000313" key="1">
    <source>
        <dbReference type="EMBL" id="MFC3755346.1"/>
    </source>
</evidence>
<organism evidence="1 2">
    <name type="scientific">Chryseobacterium tructae</name>
    <dbReference type="NCBI Taxonomy" id="1037380"/>
    <lineage>
        <taxon>Bacteria</taxon>
        <taxon>Pseudomonadati</taxon>
        <taxon>Bacteroidota</taxon>
        <taxon>Flavobacteriia</taxon>
        <taxon>Flavobacteriales</taxon>
        <taxon>Weeksellaceae</taxon>
        <taxon>Chryseobacterium group</taxon>
        <taxon>Chryseobacterium</taxon>
    </lineage>
</organism>
<name>A0ABV7XSM5_9FLAO</name>
<dbReference type="EMBL" id="JBHRYO010000002">
    <property type="protein sequence ID" value="MFC3755346.1"/>
    <property type="molecule type" value="Genomic_DNA"/>
</dbReference>
<keyword evidence="2" id="KW-1185">Reference proteome</keyword>
<evidence type="ECO:0000313" key="2">
    <source>
        <dbReference type="Proteomes" id="UP001595735"/>
    </source>
</evidence>
<proteinExistence type="predicted"/>
<dbReference type="Proteomes" id="UP001595735">
    <property type="component" value="Unassembled WGS sequence"/>
</dbReference>
<sequence length="197" mass="23189">MRIAVIFLFLTINLFGQKIKVINIQKDSIYISVENNTNKDMVIYPSSFILNSSLLNEKGKILYSELVHIENPKNRAYFKSIDYKEEVDAIKDQYSPKENDAVSFWYIDKNKVIIPKHTHKKISFLLYVCLLGGLLEKEYSSEKIYMTGKIKFLAENFFPEKYSNEIRSKKQIVIKDIKFCKIPIKDYNNLFCDKELD</sequence>
<dbReference type="RefSeq" id="WP_290295410.1">
    <property type="nucleotide sequence ID" value="NZ_JAUFQR010000001.1"/>
</dbReference>